<proteinExistence type="predicted"/>
<keyword evidence="2" id="KW-1185">Reference proteome</keyword>
<evidence type="ECO:0000313" key="1">
    <source>
        <dbReference type="EMBL" id="KAF2474543.1"/>
    </source>
</evidence>
<sequence>MSASTAITYTKNYYHVLSLPSPTWRSSTTTPSSVQIRVAYKRALFLAHPDNSRLKKQQRQRQNGDRGGREVDICTVDDVKEAYAVLGDGREKERYDKWLAERYEDGVRRYGDGEKGLEEVFGRTSVGVIAGMAGGCETREDFVLGLEVLDLADFEAGEGDAVASTSTSTQTSTPSTSESGISALNPSNTSETETLATTQYTRSCRCGAEPGFRFSEIELEDALSQGEKEILVGCEGCSLWVRVGFDVVEEAEEERG</sequence>
<reference evidence="1" key="1">
    <citation type="journal article" date="2020" name="Stud. Mycol.">
        <title>101 Dothideomycetes genomes: a test case for predicting lifestyles and emergence of pathogens.</title>
        <authorList>
            <person name="Haridas S."/>
            <person name="Albert R."/>
            <person name="Binder M."/>
            <person name="Bloem J."/>
            <person name="Labutti K."/>
            <person name="Salamov A."/>
            <person name="Andreopoulos B."/>
            <person name="Baker S."/>
            <person name="Barry K."/>
            <person name="Bills G."/>
            <person name="Bluhm B."/>
            <person name="Cannon C."/>
            <person name="Castanera R."/>
            <person name="Culley D."/>
            <person name="Daum C."/>
            <person name="Ezra D."/>
            <person name="Gonzalez J."/>
            <person name="Henrissat B."/>
            <person name="Kuo A."/>
            <person name="Liang C."/>
            <person name="Lipzen A."/>
            <person name="Lutzoni F."/>
            <person name="Magnuson J."/>
            <person name="Mondo S."/>
            <person name="Nolan M."/>
            <person name="Ohm R."/>
            <person name="Pangilinan J."/>
            <person name="Park H.-J."/>
            <person name="Ramirez L."/>
            <person name="Alfaro M."/>
            <person name="Sun H."/>
            <person name="Tritt A."/>
            <person name="Yoshinaga Y."/>
            <person name="Zwiers L.-H."/>
            <person name="Turgeon B."/>
            <person name="Goodwin S."/>
            <person name="Spatafora J."/>
            <person name="Crous P."/>
            <person name="Grigoriev I."/>
        </authorList>
    </citation>
    <scope>NUCLEOTIDE SEQUENCE</scope>
    <source>
        <strain evidence="1">ATCC 200398</strain>
    </source>
</reference>
<dbReference type="Proteomes" id="UP000799755">
    <property type="component" value="Unassembled WGS sequence"/>
</dbReference>
<accession>A0ACB6R5J0</accession>
<organism evidence="1 2">
    <name type="scientific">Lindgomyces ingoldianus</name>
    <dbReference type="NCBI Taxonomy" id="673940"/>
    <lineage>
        <taxon>Eukaryota</taxon>
        <taxon>Fungi</taxon>
        <taxon>Dikarya</taxon>
        <taxon>Ascomycota</taxon>
        <taxon>Pezizomycotina</taxon>
        <taxon>Dothideomycetes</taxon>
        <taxon>Pleosporomycetidae</taxon>
        <taxon>Pleosporales</taxon>
        <taxon>Lindgomycetaceae</taxon>
        <taxon>Lindgomyces</taxon>
    </lineage>
</organism>
<evidence type="ECO:0000313" key="2">
    <source>
        <dbReference type="Proteomes" id="UP000799755"/>
    </source>
</evidence>
<comment type="caution">
    <text evidence="1">The sequence shown here is derived from an EMBL/GenBank/DDBJ whole genome shotgun (WGS) entry which is preliminary data.</text>
</comment>
<dbReference type="EMBL" id="MU003497">
    <property type="protein sequence ID" value="KAF2474543.1"/>
    <property type="molecule type" value="Genomic_DNA"/>
</dbReference>
<protein>
    <submittedName>
        <fullName evidence="1">Uncharacterized protein</fullName>
    </submittedName>
</protein>
<name>A0ACB6R5J0_9PLEO</name>
<gene>
    <name evidence="1" type="ORF">BDR25DRAFT_301249</name>
</gene>